<dbReference type="OrthoDB" id="248489at2"/>
<keyword evidence="2" id="KW-0808">Transferase</keyword>
<feature type="domain" description="N-acetyltransferase" evidence="1">
    <location>
        <begin position="128"/>
        <end position="261"/>
    </location>
</feature>
<dbReference type="PROSITE" id="PS51186">
    <property type="entry name" value="GNAT"/>
    <property type="match status" value="1"/>
</dbReference>
<dbReference type="RefSeq" id="WP_155114167.1">
    <property type="nucleotide sequence ID" value="NZ_WMIB01000036.1"/>
</dbReference>
<evidence type="ECO:0000259" key="1">
    <source>
        <dbReference type="PROSITE" id="PS51186"/>
    </source>
</evidence>
<dbReference type="SUPFAM" id="SSF55729">
    <property type="entry name" value="Acyl-CoA N-acyltransferases (Nat)"/>
    <property type="match status" value="1"/>
</dbReference>
<dbReference type="InterPro" id="IPR016181">
    <property type="entry name" value="Acyl_CoA_acyltransferase"/>
</dbReference>
<evidence type="ECO:0000313" key="2">
    <source>
        <dbReference type="EMBL" id="MTH55669.1"/>
    </source>
</evidence>
<evidence type="ECO:0000313" key="3">
    <source>
        <dbReference type="Proteomes" id="UP000434639"/>
    </source>
</evidence>
<dbReference type="InterPro" id="IPR027365">
    <property type="entry name" value="GNAT_acetyltra_YdfB-like"/>
</dbReference>
<name>A0A7X2S8J3_9BACI</name>
<dbReference type="InterPro" id="IPR000182">
    <property type="entry name" value="GNAT_dom"/>
</dbReference>
<dbReference type="AlphaFoldDB" id="A0A7X2S8J3"/>
<proteinExistence type="predicted"/>
<accession>A0A7X2S8J3</accession>
<sequence length="261" mass="29770">MIRRLTENDREMCFEYVSGKPAENLFIIGDIEAYGFDTAFQKLWGDFDSGGSLNGVLLKYERNYIPFSYGEFDAAGFAEIMKADPEWKILSGLGEVTEKIEPYLSGEEKKRLFYYAKCDRLTGKGTFEKVKKASPSEAEKIIELYGHIEEFSTNENVESRRRNMEKGVARTYYIEEDGKMVSSASTGAENTLSAMVVGVCTLDAYKRRGYASQCMLNLCTDLLQEGRELCLFYDNPEAGAIYKRIGFKDIGMWTMYEREAR</sequence>
<comment type="caution">
    <text evidence="2">The sequence shown here is derived from an EMBL/GenBank/DDBJ whole genome shotgun (WGS) entry which is preliminary data.</text>
</comment>
<dbReference type="GO" id="GO:0016747">
    <property type="term" value="F:acyltransferase activity, transferring groups other than amino-acyl groups"/>
    <property type="evidence" value="ECO:0007669"/>
    <property type="project" value="InterPro"/>
</dbReference>
<dbReference type="EMBL" id="WMIB01000036">
    <property type="protein sequence ID" value="MTH55669.1"/>
    <property type="molecule type" value="Genomic_DNA"/>
</dbReference>
<dbReference type="Proteomes" id="UP000434639">
    <property type="component" value="Unassembled WGS sequence"/>
</dbReference>
<dbReference type="Pfam" id="PF12746">
    <property type="entry name" value="GNAT_acetyltran"/>
    <property type="match status" value="1"/>
</dbReference>
<organism evidence="2 3">
    <name type="scientific">Metabacillus mangrovi</name>
    <dbReference type="NCBI Taxonomy" id="1491830"/>
    <lineage>
        <taxon>Bacteria</taxon>
        <taxon>Bacillati</taxon>
        <taxon>Bacillota</taxon>
        <taxon>Bacilli</taxon>
        <taxon>Bacillales</taxon>
        <taxon>Bacillaceae</taxon>
        <taxon>Metabacillus</taxon>
    </lineage>
</organism>
<keyword evidence="3" id="KW-1185">Reference proteome</keyword>
<protein>
    <submittedName>
        <fullName evidence="2">GNAT family N-acetyltransferase</fullName>
    </submittedName>
</protein>
<gene>
    <name evidence="2" type="ORF">GKZ89_19935</name>
</gene>
<reference evidence="2 3" key="1">
    <citation type="journal article" date="2017" name="Int. J. Syst. Evol. Microbiol.">
        <title>Bacillus mangrovi sp. nov., isolated from a sediment sample from a mangrove forest.</title>
        <authorList>
            <person name="Gupta V."/>
            <person name="Singh P.K."/>
            <person name="Korpole S."/>
            <person name="Tanuku N.R.S."/>
            <person name="Pinnaka A.K."/>
        </authorList>
    </citation>
    <scope>NUCLEOTIDE SEQUENCE [LARGE SCALE GENOMIC DNA]</scope>
    <source>
        <strain evidence="2 3">KCTC 33872</strain>
    </source>
</reference>
<dbReference type="Gene3D" id="3.40.630.30">
    <property type="match status" value="1"/>
</dbReference>